<evidence type="ECO:0000256" key="4">
    <source>
        <dbReference type="ARBA" id="ARBA00022989"/>
    </source>
</evidence>
<evidence type="ECO:0000256" key="1">
    <source>
        <dbReference type="ARBA" id="ARBA00004651"/>
    </source>
</evidence>
<feature type="transmembrane region" description="Helical" evidence="6">
    <location>
        <begin position="34"/>
        <end position="52"/>
    </location>
</feature>
<protein>
    <recommendedName>
        <fullName evidence="7">RDD domain-containing protein</fullName>
    </recommendedName>
</protein>
<organism evidence="8 9">
    <name type="scientific">Deinococcus roseus</name>
    <dbReference type="NCBI Taxonomy" id="392414"/>
    <lineage>
        <taxon>Bacteria</taxon>
        <taxon>Thermotogati</taxon>
        <taxon>Deinococcota</taxon>
        <taxon>Deinococci</taxon>
        <taxon>Deinococcales</taxon>
        <taxon>Deinococcaceae</taxon>
        <taxon>Deinococcus</taxon>
    </lineage>
</organism>
<dbReference type="InterPro" id="IPR051791">
    <property type="entry name" value="Pra-immunoreactive"/>
</dbReference>
<dbReference type="EMBL" id="BMOD01000002">
    <property type="protein sequence ID" value="GGJ23379.1"/>
    <property type="molecule type" value="Genomic_DNA"/>
</dbReference>
<evidence type="ECO:0000259" key="7">
    <source>
        <dbReference type="Pfam" id="PF06271"/>
    </source>
</evidence>
<sequence length="132" mass="15236">MAFLFDALLVAGLMWVSQWVLDLWNFPEPFHPLVGLLLVGPFGFGWLYFALLESSRSGQTLGKKLLGIQVKHLTGFPLTFTQASLRWKLRFYLVLFTFSWVFVPPLWMNARRQFLHDSAAESLVLEKSKSEK</sequence>
<evidence type="ECO:0000256" key="6">
    <source>
        <dbReference type="SAM" id="Phobius"/>
    </source>
</evidence>
<dbReference type="Proteomes" id="UP000632222">
    <property type="component" value="Unassembled WGS sequence"/>
</dbReference>
<evidence type="ECO:0000256" key="2">
    <source>
        <dbReference type="ARBA" id="ARBA00022475"/>
    </source>
</evidence>
<keyword evidence="4 6" id="KW-1133">Transmembrane helix</keyword>
<gene>
    <name evidence="8" type="ORF">GCM10008938_06920</name>
</gene>
<evidence type="ECO:0000313" key="8">
    <source>
        <dbReference type="EMBL" id="GGJ23379.1"/>
    </source>
</evidence>
<dbReference type="InterPro" id="IPR010432">
    <property type="entry name" value="RDD"/>
</dbReference>
<dbReference type="PANTHER" id="PTHR36115">
    <property type="entry name" value="PROLINE-RICH ANTIGEN HOMOLOG-RELATED"/>
    <property type="match status" value="1"/>
</dbReference>
<evidence type="ECO:0000256" key="5">
    <source>
        <dbReference type="ARBA" id="ARBA00023136"/>
    </source>
</evidence>
<keyword evidence="2" id="KW-1003">Cell membrane</keyword>
<accession>A0ABQ2CUZ1</accession>
<proteinExistence type="predicted"/>
<comment type="subcellular location">
    <subcellularLocation>
        <location evidence="1">Cell membrane</location>
        <topology evidence="1">Multi-pass membrane protein</topology>
    </subcellularLocation>
</comment>
<keyword evidence="5 6" id="KW-0472">Membrane</keyword>
<keyword evidence="9" id="KW-1185">Reference proteome</keyword>
<keyword evidence="3 6" id="KW-0812">Transmembrane</keyword>
<dbReference type="Pfam" id="PF06271">
    <property type="entry name" value="RDD"/>
    <property type="match status" value="1"/>
</dbReference>
<reference evidence="9" key="1">
    <citation type="journal article" date="2019" name="Int. J. Syst. Evol. Microbiol.">
        <title>The Global Catalogue of Microorganisms (GCM) 10K type strain sequencing project: providing services to taxonomists for standard genome sequencing and annotation.</title>
        <authorList>
            <consortium name="The Broad Institute Genomics Platform"/>
            <consortium name="The Broad Institute Genome Sequencing Center for Infectious Disease"/>
            <person name="Wu L."/>
            <person name="Ma J."/>
        </authorList>
    </citation>
    <scope>NUCLEOTIDE SEQUENCE [LARGE SCALE GENOMIC DNA]</scope>
    <source>
        <strain evidence="9">JCM 14370</strain>
    </source>
</reference>
<feature type="domain" description="RDD" evidence="7">
    <location>
        <begin position="1"/>
        <end position="120"/>
    </location>
</feature>
<evidence type="ECO:0000313" key="9">
    <source>
        <dbReference type="Proteomes" id="UP000632222"/>
    </source>
</evidence>
<feature type="transmembrane region" description="Helical" evidence="6">
    <location>
        <begin position="89"/>
        <end position="108"/>
    </location>
</feature>
<comment type="caution">
    <text evidence="8">The sequence shown here is derived from an EMBL/GenBank/DDBJ whole genome shotgun (WGS) entry which is preliminary data.</text>
</comment>
<name>A0ABQ2CUZ1_9DEIO</name>
<evidence type="ECO:0000256" key="3">
    <source>
        <dbReference type="ARBA" id="ARBA00022692"/>
    </source>
</evidence>